<dbReference type="InterPro" id="IPR033749">
    <property type="entry name" value="Polyprenyl_synt_CS"/>
</dbReference>
<keyword evidence="9" id="KW-1185">Reference proteome</keyword>
<gene>
    <name evidence="8" type="ORF">R0137_16255</name>
</gene>
<organism evidence="8 9">
    <name type="scientific">Congregibacter brevis</name>
    <dbReference type="NCBI Taxonomy" id="3081201"/>
    <lineage>
        <taxon>Bacteria</taxon>
        <taxon>Pseudomonadati</taxon>
        <taxon>Pseudomonadota</taxon>
        <taxon>Gammaproteobacteria</taxon>
        <taxon>Cellvibrionales</taxon>
        <taxon>Halieaceae</taxon>
        <taxon>Congregibacter</taxon>
    </lineage>
</organism>
<dbReference type="PANTHER" id="PTHR43281:SF1">
    <property type="entry name" value="FARNESYL DIPHOSPHATE SYNTHASE"/>
    <property type="match status" value="1"/>
</dbReference>
<dbReference type="EMBL" id="CP136865">
    <property type="protein sequence ID" value="WOJ96778.1"/>
    <property type="molecule type" value="Genomic_DNA"/>
</dbReference>
<sequence length="280" mass="29677">MTGGRVVAEKATATTVLERALLASSMNSGKRLRPQLLEAAARAIGGQSTDRKARASAEAIELIHTYSLIHDDLPAMDDDDLRRGHPTLHVAFDEATAILVGDGLQAKAFELIANDDQLSAEQRIELVQCLAKAAGFDGMVGGQGLDIEATQKELSLDELKKIHALKTGALITAALVMGGIVGEASASQVATLRVVGDKIGLAFQIIDDVIDVRSDSTTLGKTAGKDAAAGKTTYVALMGLEAAESAALELYQESLSLIAEWDENTEVLRELLAKMVKRDR</sequence>
<protein>
    <submittedName>
        <fullName evidence="8">Polyprenyl synthetase family protein</fullName>
    </submittedName>
</protein>
<evidence type="ECO:0000256" key="7">
    <source>
        <dbReference type="RuleBase" id="RU004466"/>
    </source>
</evidence>
<name>A0ABZ0IB81_9GAMM</name>
<dbReference type="RefSeq" id="WP_407327471.1">
    <property type="nucleotide sequence ID" value="NZ_CP136865.1"/>
</dbReference>
<evidence type="ECO:0000256" key="2">
    <source>
        <dbReference type="ARBA" id="ARBA00006706"/>
    </source>
</evidence>
<dbReference type="SFLD" id="SFLDG01017">
    <property type="entry name" value="Polyprenyl_Transferase_Like"/>
    <property type="match status" value="1"/>
</dbReference>
<dbReference type="PROSITE" id="PS00723">
    <property type="entry name" value="POLYPRENYL_SYNTHASE_1"/>
    <property type="match status" value="1"/>
</dbReference>
<comment type="similarity">
    <text evidence="2 7">Belongs to the FPP/GGPP synthase family.</text>
</comment>
<dbReference type="InterPro" id="IPR053378">
    <property type="entry name" value="Prenyl_diphosphate_synthase"/>
</dbReference>
<proteinExistence type="inferred from homology"/>
<evidence type="ECO:0000256" key="4">
    <source>
        <dbReference type="ARBA" id="ARBA00022723"/>
    </source>
</evidence>
<dbReference type="NCBIfam" id="NF045485">
    <property type="entry name" value="FPPsyn"/>
    <property type="match status" value="1"/>
</dbReference>
<evidence type="ECO:0000313" key="8">
    <source>
        <dbReference type="EMBL" id="WOJ96778.1"/>
    </source>
</evidence>
<dbReference type="PROSITE" id="PS00444">
    <property type="entry name" value="POLYPRENYL_SYNTHASE_2"/>
    <property type="match status" value="1"/>
</dbReference>
<dbReference type="InterPro" id="IPR000092">
    <property type="entry name" value="Polyprenyl_synt"/>
</dbReference>
<dbReference type="SFLD" id="SFLDS00005">
    <property type="entry name" value="Isoprenoid_Synthase_Type_I"/>
    <property type="match status" value="1"/>
</dbReference>
<keyword evidence="5" id="KW-0460">Magnesium</keyword>
<keyword evidence="4" id="KW-0479">Metal-binding</keyword>
<dbReference type="SUPFAM" id="SSF48576">
    <property type="entry name" value="Terpenoid synthases"/>
    <property type="match status" value="1"/>
</dbReference>
<dbReference type="Gene3D" id="1.10.600.10">
    <property type="entry name" value="Farnesyl Diphosphate Synthase"/>
    <property type="match status" value="1"/>
</dbReference>
<dbReference type="Proteomes" id="UP001626549">
    <property type="component" value="Chromosome"/>
</dbReference>
<evidence type="ECO:0000256" key="3">
    <source>
        <dbReference type="ARBA" id="ARBA00022679"/>
    </source>
</evidence>
<evidence type="ECO:0000313" key="9">
    <source>
        <dbReference type="Proteomes" id="UP001626549"/>
    </source>
</evidence>
<dbReference type="Pfam" id="PF00348">
    <property type="entry name" value="polyprenyl_synt"/>
    <property type="match status" value="1"/>
</dbReference>
<keyword evidence="3 7" id="KW-0808">Transferase</keyword>
<evidence type="ECO:0000256" key="5">
    <source>
        <dbReference type="ARBA" id="ARBA00022842"/>
    </source>
</evidence>
<reference evidence="8 9" key="1">
    <citation type="submission" date="2023-10" db="EMBL/GenBank/DDBJ databases">
        <title>Two novel species belonging to the OM43/NOR5 clade.</title>
        <authorList>
            <person name="Park M."/>
        </authorList>
    </citation>
    <scope>NUCLEOTIDE SEQUENCE [LARGE SCALE GENOMIC DNA]</scope>
    <source>
        <strain evidence="8 9">IMCC45268</strain>
    </source>
</reference>
<dbReference type="CDD" id="cd00685">
    <property type="entry name" value="Trans_IPPS_HT"/>
    <property type="match status" value="1"/>
</dbReference>
<keyword evidence="6" id="KW-0414">Isoprene biosynthesis</keyword>
<comment type="cofactor">
    <cofactor evidence="1">
        <name>Mg(2+)</name>
        <dbReference type="ChEBI" id="CHEBI:18420"/>
    </cofactor>
</comment>
<dbReference type="InterPro" id="IPR008949">
    <property type="entry name" value="Isoprenoid_synthase_dom_sf"/>
</dbReference>
<accession>A0ABZ0IB81</accession>
<evidence type="ECO:0000256" key="1">
    <source>
        <dbReference type="ARBA" id="ARBA00001946"/>
    </source>
</evidence>
<evidence type="ECO:0000256" key="6">
    <source>
        <dbReference type="ARBA" id="ARBA00023229"/>
    </source>
</evidence>
<dbReference type="PANTHER" id="PTHR43281">
    <property type="entry name" value="FARNESYL DIPHOSPHATE SYNTHASE"/>
    <property type="match status" value="1"/>
</dbReference>